<gene>
    <name evidence="2" type="primary">LOC142173011</name>
</gene>
<evidence type="ECO:0000313" key="2">
    <source>
        <dbReference type="RefSeq" id="XP_075093669.1"/>
    </source>
</evidence>
<name>A0AC58T8Z2_TOBAC</name>
<proteinExistence type="predicted"/>
<protein>
    <submittedName>
        <fullName evidence="2">Uncharacterized protein LOC142173011</fullName>
    </submittedName>
</protein>
<organism evidence="1 2">
    <name type="scientific">Nicotiana tabacum</name>
    <name type="common">Common tobacco</name>
    <dbReference type="NCBI Taxonomy" id="4097"/>
    <lineage>
        <taxon>Eukaryota</taxon>
        <taxon>Viridiplantae</taxon>
        <taxon>Streptophyta</taxon>
        <taxon>Embryophyta</taxon>
        <taxon>Tracheophyta</taxon>
        <taxon>Spermatophyta</taxon>
        <taxon>Magnoliopsida</taxon>
        <taxon>eudicotyledons</taxon>
        <taxon>Gunneridae</taxon>
        <taxon>Pentapetalae</taxon>
        <taxon>asterids</taxon>
        <taxon>lamiids</taxon>
        <taxon>Solanales</taxon>
        <taxon>Solanaceae</taxon>
        <taxon>Nicotianoideae</taxon>
        <taxon>Nicotianeae</taxon>
        <taxon>Nicotiana</taxon>
    </lineage>
</organism>
<reference evidence="1" key="1">
    <citation type="journal article" date="2014" name="Nat. Commun.">
        <title>The tobacco genome sequence and its comparison with those of tomato and potato.</title>
        <authorList>
            <person name="Sierro N."/>
            <person name="Battey J.N."/>
            <person name="Ouadi S."/>
            <person name="Bakaher N."/>
            <person name="Bovet L."/>
            <person name="Willig A."/>
            <person name="Goepfert S."/>
            <person name="Peitsch M.C."/>
            <person name="Ivanov N.V."/>
        </authorList>
    </citation>
    <scope>NUCLEOTIDE SEQUENCE [LARGE SCALE GENOMIC DNA]</scope>
</reference>
<keyword evidence="1" id="KW-1185">Reference proteome</keyword>
<dbReference type="RefSeq" id="XP_075093669.1">
    <property type="nucleotide sequence ID" value="XM_075237568.1"/>
</dbReference>
<evidence type="ECO:0000313" key="1">
    <source>
        <dbReference type="Proteomes" id="UP000790787"/>
    </source>
</evidence>
<reference evidence="2" key="2">
    <citation type="submission" date="2025-08" db="UniProtKB">
        <authorList>
            <consortium name="RefSeq"/>
        </authorList>
    </citation>
    <scope>IDENTIFICATION</scope>
    <source>
        <tissue evidence="2">Leaf</tissue>
    </source>
</reference>
<dbReference type="Proteomes" id="UP000790787">
    <property type="component" value="Chromosome 18"/>
</dbReference>
<sequence>MFDSSIVASVASSASSAAAARRAVGSKPLRRHCFVVNQADHAATSSSQLLPVSAIDAAISAPSPAARRALLPLRHDQHCCSRFCYCVAAIPSLLPSFSRLAMASTVHAAVAASSLHILRENPPKHTPTAAAHVSAMDEQALMLPWPAADCCSFLSIFFVYSSLFRIGTYLKIHIMKSFNMASK</sequence>
<accession>A0AC58T8Z2</accession>